<feature type="domain" description="HTH araC/xylS-type" evidence="7">
    <location>
        <begin position="142"/>
        <end position="240"/>
    </location>
</feature>
<dbReference type="PRINTS" id="PR00032">
    <property type="entry name" value="HTHARAC"/>
</dbReference>
<dbReference type="Pfam" id="PF00072">
    <property type="entry name" value="Response_reg"/>
    <property type="match status" value="1"/>
</dbReference>
<keyword evidence="4" id="KW-0804">Transcription</keyword>
<gene>
    <name evidence="9" type="ORF">VN21_12545</name>
</gene>
<dbReference type="PATRIC" id="fig|1629550.3.peg.1953"/>
<keyword evidence="3" id="KW-0238">DNA-binding</keyword>
<dbReference type="InterPro" id="IPR018060">
    <property type="entry name" value="HTH_AraC"/>
</dbReference>
<dbReference type="CDD" id="cd17536">
    <property type="entry name" value="REC_YesN-like"/>
    <property type="match status" value="1"/>
</dbReference>
<feature type="domain" description="Response regulatory" evidence="8">
    <location>
        <begin position="3"/>
        <end position="118"/>
    </location>
</feature>
<evidence type="ECO:0000256" key="1">
    <source>
        <dbReference type="ARBA" id="ARBA00018672"/>
    </source>
</evidence>
<keyword evidence="6" id="KW-0597">Phosphoprotein</keyword>
<dbReference type="Proteomes" id="UP000034407">
    <property type="component" value="Unassembled WGS sequence"/>
</dbReference>
<dbReference type="InterPro" id="IPR018062">
    <property type="entry name" value="HTH_AraC-typ_CS"/>
</dbReference>
<dbReference type="EMBL" id="LBBT01000248">
    <property type="protein sequence ID" value="KKY00730.1"/>
    <property type="molecule type" value="Genomic_DNA"/>
</dbReference>
<dbReference type="SMART" id="SM00342">
    <property type="entry name" value="HTH_ARAC"/>
    <property type="match status" value="1"/>
</dbReference>
<dbReference type="GO" id="GO:0000160">
    <property type="term" value="P:phosphorelay signal transduction system"/>
    <property type="evidence" value="ECO:0007669"/>
    <property type="project" value="InterPro"/>
</dbReference>
<dbReference type="PROSITE" id="PS50110">
    <property type="entry name" value="RESPONSE_REGULATORY"/>
    <property type="match status" value="1"/>
</dbReference>
<evidence type="ECO:0000313" key="10">
    <source>
        <dbReference type="Proteomes" id="UP000034407"/>
    </source>
</evidence>
<dbReference type="PANTHER" id="PTHR43280:SF28">
    <property type="entry name" value="HTH-TYPE TRANSCRIPTIONAL ACTIVATOR RHAS"/>
    <property type="match status" value="1"/>
</dbReference>
<keyword evidence="10" id="KW-1185">Reference proteome</keyword>
<dbReference type="Pfam" id="PF12833">
    <property type="entry name" value="HTH_18"/>
    <property type="match status" value="1"/>
</dbReference>
<dbReference type="SUPFAM" id="SSF46689">
    <property type="entry name" value="Homeodomain-like"/>
    <property type="match status" value="2"/>
</dbReference>
<dbReference type="InterPro" id="IPR020449">
    <property type="entry name" value="Tscrpt_reg_AraC-type_HTH"/>
</dbReference>
<dbReference type="GO" id="GO:0043565">
    <property type="term" value="F:sequence-specific DNA binding"/>
    <property type="evidence" value="ECO:0007669"/>
    <property type="project" value="InterPro"/>
</dbReference>
<dbReference type="PANTHER" id="PTHR43280">
    <property type="entry name" value="ARAC-FAMILY TRANSCRIPTIONAL REGULATOR"/>
    <property type="match status" value="1"/>
</dbReference>
<dbReference type="Gene3D" id="1.10.10.60">
    <property type="entry name" value="Homeodomain-like"/>
    <property type="match status" value="2"/>
</dbReference>
<sequence length="244" mass="27773">MVKIMIVDDEELERDALSIIINKCENIKIIAQAKNGKEAIELDKQFNPEIIIMDAKMPGIDGIKAAKAIKQQNTSKIVIMMIYDDFELMHKLLTEGIDDYILKPIKPIDLINIVNKSIVNLKTNNKLQIGGYSKDKRDLSINSSIEYINNNLGKNVSLEKAASICNLSPCYFSKVFKKEVGINFISYVNDKKINKAKEILETTDIPITNISIDLGFEDCGYFIRVFKKLQGVTPKKYRELYRSK</sequence>
<comment type="caution">
    <text evidence="9">The sequence shown here is derived from an EMBL/GenBank/DDBJ whole genome shotgun (WGS) entry which is preliminary data.</text>
</comment>
<dbReference type="SUPFAM" id="SSF52172">
    <property type="entry name" value="CheY-like"/>
    <property type="match status" value="1"/>
</dbReference>
<dbReference type="RefSeq" id="WP_046823543.1">
    <property type="nucleotide sequence ID" value="NZ_LBBT01000248.1"/>
</dbReference>
<evidence type="ECO:0000256" key="2">
    <source>
        <dbReference type="ARBA" id="ARBA00023015"/>
    </source>
</evidence>
<organism evidence="9 10">
    <name type="scientific">Paraclostridium benzoelyticum</name>
    <dbReference type="NCBI Taxonomy" id="1629550"/>
    <lineage>
        <taxon>Bacteria</taxon>
        <taxon>Bacillati</taxon>
        <taxon>Bacillota</taxon>
        <taxon>Clostridia</taxon>
        <taxon>Peptostreptococcales</taxon>
        <taxon>Peptostreptococcaceae</taxon>
        <taxon>Paraclostridium</taxon>
    </lineage>
</organism>
<evidence type="ECO:0000259" key="7">
    <source>
        <dbReference type="PROSITE" id="PS01124"/>
    </source>
</evidence>
<accession>A0A0M3DDJ2</accession>
<dbReference type="PROSITE" id="PS00041">
    <property type="entry name" value="HTH_ARAC_FAMILY_1"/>
    <property type="match status" value="1"/>
</dbReference>
<keyword evidence="2" id="KW-0805">Transcription regulation</keyword>
<name>A0A0M3DDJ2_9FIRM</name>
<reference evidence="9 10" key="1">
    <citation type="submission" date="2015-04" db="EMBL/GenBank/DDBJ databases">
        <title>Microcin producing Clostridium sp. JC272T.</title>
        <authorList>
            <person name="Jyothsna T."/>
            <person name="Sasikala C."/>
            <person name="Ramana C."/>
        </authorList>
    </citation>
    <scope>NUCLEOTIDE SEQUENCE [LARGE SCALE GENOMIC DNA]</scope>
    <source>
        <strain evidence="9 10">JC272</strain>
    </source>
</reference>
<evidence type="ECO:0000256" key="4">
    <source>
        <dbReference type="ARBA" id="ARBA00023163"/>
    </source>
</evidence>
<evidence type="ECO:0000313" key="9">
    <source>
        <dbReference type="EMBL" id="KKY00730.1"/>
    </source>
</evidence>
<dbReference type="InterPro" id="IPR009057">
    <property type="entry name" value="Homeodomain-like_sf"/>
</dbReference>
<dbReference type="OrthoDB" id="324626at2"/>
<evidence type="ECO:0000259" key="8">
    <source>
        <dbReference type="PROSITE" id="PS50110"/>
    </source>
</evidence>
<dbReference type="GO" id="GO:0003700">
    <property type="term" value="F:DNA-binding transcription factor activity"/>
    <property type="evidence" value="ECO:0007669"/>
    <property type="project" value="InterPro"/>
</dbReference>
<dbReference type="Gene3D" id="3.40.50.2300">
    <property type="match status" value="1"/>
</dbReference>
<feature type="modified residue" description="4-aspartylphosphate" evidence="6">
    <location>
        <position position="54"/>
    </location>
</feature>
<dbReference type="PROSITE" id="PS01124">
    <property type="entry name" value="HTH_ARAC_FAMILY_2"/>
    <property type="match status" value="1"/>
</dbReference>
<dbReference type="InterPro" id="IPR001789">
    <property type="entry name" value="Sig_transdc_resp-reg_receiver"/>
</dbReference>
<comment type="function">
    <text evidence="5">May play the central regulatory role in sporulation. It may be an element of the effector pathway responsible for the activation of sporulation genes in response to nutritional stress. Spo0A may act in concert with spo0H (a sigma factor) to control the expression of some genes that are critical to the sporulation process.</text>
</comment>
<proteinExistence type="predicted"/>
<dbReference type="InterPro" id="IPR011006">
    <property type="entry name" value="CheY-like_superfamily"/>
</dbReference>
<dbReference type="SMART" id="SM00448">
    <property type="entry name" value="REC"/>
    <property type="match status" value="1"/>
</dbReference>
<evidence type="ECO:0000256" key="3">
    <source>
        <dbReference type="ARBA" id="ARBA00023125"/>
    </source>
</evidence>
<evidence type="ECO:0000256" key="6">
    <source>
        <dbReference type="PROSITE-ProRule" id="PRU00169"/>
    </source>
</evidence>
<protein>
    <recommendedName>
        <fullName evidence="1">Stage 0 sporulation protein A homolog</fullName>
    </recommendedName>
</protein>
<dbReference type="AlphaFoldDB" id="A0A0M3DDJ2"/>
<evidence type="ECO:0000256" key="5">
    <source>
        <dbReference type="ARBA" id="ARBA00024867"/>
    </source>
</evidence>